<proteinExistence type="predicted"/>
<dbReference type="AlphaFoldDB" id="A0A348APV7"/>
<gene>
    <name evidence="1" type="ORF">MAMMFC1_03814</name>
</gene>
<keyword evidence="2" id="KW-1185">Reference proteome</keyword>
<sequence length="173" mass="19856">MPEFSHEDQQVSDGVNLLISMLVRYPEIGTINFEPDSNSLKLTFMISGILSDKDYKATKKMLTDSALAYHMLVGLRNSHIDVEISSYRQVTILTILRDVHTLSRGEIALAIKLLREQFIDRLVADRNDAMLEEDLLMQDELIEDMLENMRQENNGHNSLIGIREDGRVFVFNK</sequence>
<evidence type="ECO:0000313" key="1">
    <source>
        <dbReference type="EMBL" id="BBB93105.1"/>
    </source>
</evidence>
<reference evidence="1 2" key="1">
    <citation type="journal article" date="2018" name="Int. J. Syst. Evol. Microbiol.">
        <title>Methylomusa anaerophila gen. nov., sp. nov., an anaerobic methanol-utilizing bacterium isolated from a microbial fuel cell.</title>
        <authorList>
            <person name="Amano N."/>
            <person name="Yamamuro A."/>
            <person name="Miyahara M."/>
            <person name="Kouzuma A."/>
            <person name="Abe T."/>
            <person name="Watanabe K."/>
        </authorList>
    </citation>
    <scope>NUCLEOTIDE SEQUENCE [LARGE SCALE GENOMIC DNA]</scope>
    <source>
        <strain evidence="1 2">MMFC1</strain>
    </source>
</reference>
<dbReference type="RefSeq" id="WP_126309976.1">
    <property type="nucleotide sequence ID" value="NZ_AP018449.1"/>
</dbReference>
<evidence type="ECO:0000313" key="2">
    <source>
        <dbReference type="Proteomes" id="UP000276437"/>
    </source>
</evidence>
<dbReference type="KEGG" id="mana:MAMMFC1_03814"/>
<dbReference type="EMBL" id="AP018449">
    <property type="protein sequence ID" value="BBB93105.1"/>
    <property type="molecule type" value="Genomic_DNA"/>
</dbReference>
<organism evidence="1 2">
    <name type="scientific">Methylomusa anaerophila</name>
    <dbReference type="NCBI Taxonomy" id="1930071"/>
    <lineage>
        <taxon>Bacteria</taxon>
        <taxon>Bacillati</taxon>
        <taxon>Bacillota</taxon>
        <taxon>Negativicutes</taxon>
        <taxon>Selenomonadales</taxon>
        <taxon>Sporomusaceae</taxon>
        <taxon>Methylomusa</taxon>
    </lineage>
</organism>
<dbReference type="OrthoDB" id="2381281at2"/>
<dbReference type="Proteomes" id="UP000276437">
    <property type="component" value="Chromosome"/>
</dbReference>
<accession>A0A348APV7</accession>
<protein>
    <submittedName>
        <fullName evidence="1">Uncharacterized protein</fullName>
    </submittedName>
</protein>
<name>A0A348APV7_9FIRM</name>